<name>A0A5P2CUU1_STRVZ</name>
<protein>
    <recommendedName>
        <fullName evidence="3">Putative hydro-lyase DEJ49_04865</fullName>
        <ecNumber evidence="3">4.2.1.-</ecNumber>
    </recommendedName>
</protein>
<feature type="compositionally biased region" description="Basic residues" evidence="4">
    <location>
        <begin position="1"/>
        <end position="20"/>
    </location>
</feature>
<dbReference type="Pfam" id="PF07286">
    <property type="entry name" value="D-Glu_cyclase"/>
    <property type="match status" value="1"/>
</dbReference>
<evidence type="ECO:0000256" key="4">
    <source>
        <dbReference type="SAM" id="MobiDB-lite"/>
    </source>
</evidence>
<dbReference type="EMBL" id="CP029191">
    <property type="protein sequence ID" value="QES45767.1"/>
    <property type="molecule type" value="Genomic_DNA"/>
</dbReference>
<dbReference type="NCBIfam" id="NF003969">
    <property type="entry name" value="PRK05463.1"/>
    <property type="match status" value="1"/>
</dbReference>
<dbReference type="FunFam" id="3.30.2040.10:FF:000001">
    <property type="entry name" value="D-glutamate cyclase, mitochondrial"/>
    <property type="match status" value="1"/>
</dbReference>
<dbReference type="PIRSF" id="PIRSF029755">
    <property type="entry name" value="UCP029755"/>
    <property type="match status" value="1"/>
</dbReference>
<feature type="region of interest" description="Disordered" evidence="4">
    <location>
        <begin position="1"/>
        <end position="47"/>
    </location>
</feature>
<comment type="similarity">
    <text evidence="1 3">Belongs to the D-glutamate cyclase family.</text>
</comment>
<evidence type="ECO:0000256" key="1">
    <source>
        <dbReference type="ARBA" id="ARBA00007896"/>
    </source>
</evidence>
<organism evidence="5 6">
    <name type="scientific">Streptomyces venezuelae</name>
    <dbReference type="NCBI Taxonomy" id="54571"/>
    <lineage>
        <taxon>Bacteria</taxon>
        <taxon>Bacillati</taxon>
        <taxon>Actinomycetota</taxon>
        <taxon>Actinomycetes</taxon>
        <taxon>Kitasatosporales</taxon>
        <taxon>Streptomycetaceae</taxon>
        <taxon>Streptomyces</taxon>
    </lineage>
</organism>
<dbReference type="Gene3D" id="3.30.2040.10">
    <property type="entry name" value="PSTPO5379-like domain"/>
    <property type="match status" value="1"/>
</dbReference>
<dbReference type="InterPro" id="IPR016938">
    <property type="entry name" value="UPF0317"/>
</dbReference>
<dbReference type="SUPFAM" id="SSF160920">
    <property type="entry name" value="PSTPO5379-like"/>
    <property type="match status" value="1"/>
</dbReference>
<evidence type="ECO:0000313" key="5">
    <source>
        <dbReference type="EMBL" id="QES45767.1"/>
    </source>
</evidence>
<evidence type="ECO:0000256" key="2">
    <source>
        <dbReference type="ARBA" id="ARBA00023239"/>
    </source>
</evidence>
<dbReference type="Proteomes" id="UP000324015">
    <property type="component" value="Chromosome"/>
</dbReference>
<evidence type="ECO:0000256" key="3">
    <source>
        <dbReference type="HAMAP-Rule" id="MF_01830"/>
    </source>
</evidence>
<dbReference type="PANTHER" id="PTHR32022:SF10">
    <property type="entry name" value="D-GLUTAMATE CYCLASE, MITOCHONDRIAL"/>
    <property type="match status" value="1"/>
</dbReference>
<dbReference type="InterPro" id="IPR009906">
    <property type="entry name" value="D-Glu_cyclase"/>
</dbReference>
<dbReference type="EC" id="4.2.1.-" evidence="3"/>
<dbReference type="HAMAP" id="MF_01830">
    <property type="entry name" value="Hydro_lyase"/>
    <property type="match status" value="1"/>
</dbReference>
<dbReference type="InterPro" id="IPR038021">
    <property type="entry name" value="Putative_hydro-lyase"/>
</dbReference>
<sequence>MGRRRSAGLRSHRLRTRRPGAARAAGDARKGASVNHETRATPSIRSAKKARAAFRAGDTSPTAGWAAGFTQANLISVPADWAYEMLLFCQRNPKPCPVLDVTDAGSWSTPLAPGADLRTDLPLYRVWEHGELTAEPTDVVGHWRDDLVTFLIGCSFTFEWALADAGVPLRHIEQGRNVPMYVTDRPCRPAGRLHGPMVVSMRPVPPSRLADAIRESSLMPAVHGSPVHCGDPGGLGIAHLDRPDFGDAVALEPDDIPVFWACGVTPQAAVMASRPPFAITHAPGRMFVTDARDEQYRVV</sequence>
<dbReference type="AlphaFoldDB" id="A0A5P2CUU1"/>
<dbReference type="PANTHER" id="PTHR32022">
    <property type="entry name" value="D-GLUTAMATE CYCLASE, MITOCHONDRIAL"/>
    <property type="match status" value="1"/>
</dbReference>
<evidence type="ECO:0000313" key="6">
    <source>
        <dbReference type="Proteomes" id="UP000324015"/>
    </source>
</evidence>
<accession>A0A5P2CUU1</accession>
<reference evidence="5 6" key="1">
    <citation type="submission" date="2018-05" db="EMBL/GenBank/DDBJ databases">
        <title>Streptomyces venezuelae.</title>
        <authorList>
            <person name="Kim W."/>
            <person name="Lee N."/>
            <person name="Cho B.-K."/>
        </authorList>
    </citation>
    <scope>NUCLEOTIDE SEQUENCE [LARGE SCALE GENOMIC DNA]</scope>
    <source>
        <strain evidence="5 6">ATCC 14585</strain>
    </source>
</reference>
<keyword evidence="2 3" id="KW-0456">Lyase</keyword>
<proteinExistence type="inferred from homology"/>
<dbReference type="Gene3D" id="3.40.1640.10">
    <property type="entry name" value="PSTPO5379-like"/>
    <property type="match status" value="1"/>
</dbReference>
<dbReference type="GO" id="GO:0016829">
    <property type="term" value="F:lyase activity"/>
    <property type="evidence" value="ECO:0007669"/>
    <property type="project" value="UniProtKB-KW"/>
</dbReference>
<gene>
    <name evidence="5" type="ORF">DEJ49_04865</name>
</gene>